<evidence type="ECO:0000313" key="2">
    <source>
        <dbReference type="Proteomes" id="UP000184267"/>
    </source>
</evidence>
<protein>
    <submittedName>
        <fullName evidence="1">Uncharacterized protein</fullName>
    </submittedName>
</protein>
<name>A0A1M2VHD7_TRAPU</name>
<reference evidence="1 2" key="1">
    <citation type="submission" date="2016-10" db="EMBL/GenBank/DDBJ databases">
        <title>Genome sequence of the basidiomycete white-rot fungus Trametes pubescens.</title>
        <authorList>
            <person name="Makela M.R."/>
            <person name="Granchi Z."/>
            <person name="Peng M."/>
            <person name="De Vries R.P."/>
            <person name="Grigoriev I."/>
            <person name="Riley R."/>
            <person name="Hilden K."/>
        </authorList>
    </citation>
    <scope>NUCLEOTIDE SEQUENCE [LARGE SCALE GENOMIC DNA]</scope>
    <source>
        <strain evidence="1 2">FBCC735</strain>
    </source>
</reference>
<gene>
    <name evidence="1" type="ORF">TRAPUB_2144</name>
</gene>
<sequence>MGKHGIAKAEATCFVTLDSFAKVLHYAEHPRHRTRVVVFKQLDVLKYLPD</sequence>
<dbReference type="AlphaFoldDB" id="A0A1M2VHD7"/>
<proteinExistence type="predicted"/>
<dbReference type="Proteomes" id="UP000184267">
    <property type="component" value="Unassembled WGS sequence"/>
</dbReference>
<organism evidence="1 2">
    <name type="scientific">Trametes pubescens</name>
    <name type="common">White-rot fungus</name>
    <dbReference type="NCBI Taxonomy" id="154538"/>
    <lineage>
        <taxon>Eukaryota</taxon>
        <taxon>Fungi</taxon>
        <taxon>Dikarya</taxon>
        <taxon>Basidiomycota</taxon>
        <taxon>Agaricomycotina</taxon>
        <taxon>Agaricomycetes</taxon>
        <taxon>Polyporales</taxon>
        <taxon>Polyporaceae</taxon>
        <taxon>Trametes</taxon>
    </lineage>
</organism>
<evidence type="ECO:0000313" key="1">
    <source>
        <dbReference type="EMBL" id="OJT07014.1"/>
    </source>
</evidence>
<keyword evidence="2" id="KW-1185">Reference proteome</keyword>
<comment type="caution">
    <text evidence="1">The sequence shown here is derived from an EMBL/GenBank/DDBJ whole genome shotgun (WGS) entry which is preliminary data.</text>
</comment>
<accession>A0A1M2VHD7</accession>
<dbReference type="EMBL" id="MNAD01001229">
    <property type="protein sequence ID" value="OJT07014.1"/>
    <property type="molecule type" value="Genomic_DNA"/>
</dbReference>